<dbReference type="PROSITE" id="PS51349">
    <property type="entry name" value="FMN_HYDROXY_ACID_DH_2"/>
    <property type="match status" value="1"/>
</dbReference>
<name>A0A087TRQ4_STEMI</name>
<feature type="non-terminal residue" evidence="8">
    <location>
        <position position="1"/>
    </location>
</feature>
<dbReference type="OrthoDB" id="25826at2759"/>
<dbReference type="Pfam" id="PF01070">
    <property type="entry name" value="FMN_dh"/>
    <property type="match status" value="1"/>
</dbReference>
<evidence type="ECO:0000256" key="2">
    <source>
        <dbReference type="ARBA" id="ARBA00022630"/>
    </source>
</evidence>
<dbReference type="InterPro" id="IPR008259">
    <property type="entry name" value="FMN_hydac_DH_AS"/>
</dbReference>
<dbReference type="OMA" id="IFRIMRS"/>
<keyword evidence="4" id="KW-0560">Oxidoreductase</keyword>
<dbReference type="InterPro" id="IPR013785">
    <property type="entry name" value="Aldolase_TIM"/>
</dbReference>
<dbReference type="InterPro" id="IPR000262">
    <property type="entry name" value="FMN-dep_DH"/>
</dbReference>
<evidence type="ECO:0000256" key="3">
    <source>
        <dbReference type="ARBA" id="ARBA00022643"/>
    </source>
</evidence>
<evidence type="ECO:0000256" key="5">
    <source>
        <dbReference type="ARBA" id="ARBA00029325"/>
    </source>
</evidence>
<evidence type="ECO:0000256" key="4">
    <source>
        <dbReference type="ARBA" id="ARBA00023002"/>
    </source>
</evidence>
<dbReference type="GO" id="GO:0003973">
    <property type="term" value="F:(S)-2-hydroxy-acid oxidase activity"/>
    <property type="evidence" value="ECO:0007669"/>
    <property type="project" value="UniProtKB-EC"/>
</dbReference>
<dbReference type="SUPFAM" id="SSF51395">
    <property type="entry name" value="FMN-linked oxidoreductases"/>
    <property type="match status" value="1"/>
</dbReference>
<accession>A0A087TRQ4</accession>
<dbReference type="PANTHER" id="PTHR10578">
    <property type="entry name" value="S -2-HYDROXY-ACID OXIDASE-RELATED"/>
    <property type="match status" value="1"/>
</dbReference>
<proteinExistence type="predicted"/>
<keyword evidence="9" id="KW-1185">Reference proteome</keyword>
<dbReference type="AlphaFoldDB" id="A0A087TRQ4"/>
<sequence>AILVSNHGGRQLDGVPATLDVLPEIVNAVKGRAEIYLDGGVRTGGDVFKALALGARAVFFGRPVIWGLVHSGQEGVEDIFRIMRSQLDT</sequence>
<protein>
    <submittedName>
        <fullName evidence="8">Hydroxyacid oxidase 1</fullName>
    </submittedName>
</protein>
<comment type="catalytic activity">
    <reaction evidence="6">
        <text>2-hydroxyoctanoate + O2 = 2-oxooctanoate + H2O2</text>
        <dbReference type="Rhea" id="RHEA:67940"/>
        <dbReference type="ChEBI" id="CHEBI:15379"/>
        <dbReference type="ChEBI" id="CHEBI:16240"/>
        <dbReference type="ChEBI" id="CHEBI:133514"/>
        <dbReference type="ChEBI" id="CHEBI:176689"/>
    </reaction>
    <physiologicalReaction direction="left-to-right" evidence="6">
        <dbReference type="Rhea" id="RHEA:67941"/>
    </physiologicalReaction>
</comment>
<evidence type="ECO:0000256" key="6">
    <source>
        <dbReference type="ARBA" id="ARBA00029327"/>
    </source>
</evidence>
<dbReference type="PANTHER" id="PTHR10578:SF107">
    <property type="entry name" value="2-HYDROXYACID OXIDASE 1"/>
    <property type="match status" value="1"/>
</dbReference>
<comment type="catalytic activity">
    <reaction evidence="5">
        <text>a (2S)-2-hydroxycarboxylate + O2 = a 2-oxocarboxylate + H2O2</text>
        <dbReference type="Rhea" id="RHEA:16789"/>
        <dbReference type="ChEBI" id="CHEBI:15379"/>
        <dbReference type="ChEBI" id="CHEBI:16240"/>
        <dbReference type="ChEBI" id="CHEBI:35179"/>
        <dbReference type="ChEBI" id="CHEBI:58123"/>
        <dbReference type="EC" id="1.1.3.15"/>
    </reaction>
    <physiologicalReaction direction="left-to-right" evidence="5">
        <dbReference type="Rhea" id="RHEA:16790"/>
    </physiologicalReaction>
</comment>
<dbReference type="PROSITE" id="PS00557">
    <property type="entry name" value="FMN_HYDROXY_ACID_DH_1"/>
    <property type="match status" value="1"/>
</dbReference>
<dbReference type="Gene3D" id="3.20.20.70">
    <property type="entry name" value="Aldolase class I"/>
    <property type="match status" value="1"/>
</dbReference>
<comment type="cofactor">
    <cofactor evidence="1">
        <name>FMN</name>
        <dbReference type="ChEBI" id="CHEBI:58210"/>
    </cofactor>
</comment>
<evidence type="ECO:0000259" key="7">
    <source>
        <dbReference type="PROSITE" id="PS51349"/>
    </source>
</evidence>
<dbReference type="STRING" id="407821.A0A087TRQ4"/>
<reference evidence="8 9" key="1">
    <citation type="submission" date="2013-11" db="EMBL/GenBank/DDBJ databases">
        <title>Genome sequencing of Stegodyphus mimosarum.</title>
        <authorList>
            <person name="Bechsgaard J."/>
        </authorList>
    </citation>
    <scope>NUCLEOTIDE SEQUENCE [LARGE SCALE GENOMIC DNA]</scope>
</reference>
<evidence type="ECO:0000256" key="1">
    <source>
        <dbReference type="ARBA" id="ARBA00001917"/>
    </source>
</evidence>
<feature type="domain" description="FMN hydroxy acid dehydrogenase" evidence="7">
    <location>
        <begin position="1"/>
        <end position="89"/>
    </location>
</feature>
<dbReference type="Proteomes" id="UP000054359">
    <property type="component" value="Unassembled WGS sequence"/>
</dbReference>
<gene>
    <name evidence="8" type="ORF">X975_26218</name>
</gene>
<keyword evidence="2" id="KW-0285">Flavoprotein</keyword>
<keyword evidence="3" id="KW-0288">FMN</keyword>
<evidence type="ECO:0000313" key="9">
    <source>
        <dbReference type="Proteomes" id="UP000054359"/>
    </source>
</evidence>
<feature type="non-terminal residue" evidence="8">
    <location>
        <position position="89"/>
    </location>
</feature>
<dbReference type="InterPro" id="IPR037396">
    <property type="entry name" value="FMN_HAD"/>
</dbReference>
<evidence type="ECO:0000313" key="8">
    <source>
        <dbReference type="EMBL" id="KFM67793.1"/>
    </source>
</evidence>
<dbReference type="GO" id="GO:0005777">
    <property type="term" value="C:peroxisome"/>
    <property type="evidence" value="ECO:0007669"/>
    <property type="project" value="UniProtKB-ARBA"/>
</dbReference>
<dbReference type="EMBL" id="KK116438">
    <property type="protein sequence ID" value="KFM67793.1"/>
    <property type="molecule type" value="Genomic_DNA"/>
</dbReference>
<organism evidence="8 9">
    <name type="scientific">Stegodyphus mimosarum</name>
    <name type="common">African social velvet spider</name>
    <dbReference type="NCBI Taxonomy" id="407821"/>
    <lineage>
        <taxon>Eukaryota</taxon>
        <taxon>Metazoa</taxon>
        <taxon>Ecdysozoa</taxon>
        <taxon>Arthropoda</taxon>
        <taxon>Chelicerata</taxon>
        <taxon>Arachnida</taxon>
        <taxon>Araneae</taxon>
        <taxon>Araneomorphae</taxon>
        <taxon>Entelegynae</taxon>
        <taxon>Eresoidea</taxon>
        <taxon>Eresidae</taxon>
        <taxon>Stegodyphus</taxon>
    </lineage>
</organism>